<dbReference type="InterPro" id="IPR027806">
    <property type="entry name" value="HARBI1_dom"/>
</dbReference>
<evidence type="ECO:0000259" key="8">
    <source>
        <dbReference type="Pfam" id="PF13359"/>
    </source>
</evidence>
<evidence type="ECO:0000256" key="3">
    <source>
        <dbReference type="ARBA" id="ARBA00006958"/>
    </source>
</evidence>
<protein>
    <recommendedName>
        <fullName evidence="8">DDE Tnp4 domain-containing protein</fullName>
    </recommendedName>
</protein>
<evidence type="ECO:0000256" key="2">
    <source>
        <dbReference type="ARBA" id="ARBA00004123"/>
    </source>
</evidence>
<dbReference type="InterPro" id="IPR045249">
    <property type="entry name" value="HARBI1-like"/>
</dbReference>
<evidence type="ECO:0000256" key="7">
    <source>
        <dbReference type="ARBA" id="ARBA00023242"/>
    </source>
</evidence>
<evidence type="ECO:0000256" key="1">
    <source>
        <dbReference type="ARBA" id="ARBA00001968"/>
    </source>
</evidence>
<proteinExistence type="inferred from homology"/>
<evidence type="ECO:0000313" key="9">
    <source>
        <dbReference type="EMBL" id="JAD17921.1"/>
    </source>
</evidence>
<reference evidence="9" key="1">
    <citation type="submission" date="2014-09" db="EMBL/GenBank/DDBJ databases">
        <authorList>
            <person name="Magalhaes I.L.F."/>
            <person name="Oliveira U."/>
            <person name="Santos F.R."/>
            <person name="Vidigal T.H.D.A."/>
            <person name="Brescovit A.D."/>
            <person name="Santos A.J."/>
        </authorList>
    </citation>
    <scope>NUCLEOTIDE SEQUENCE</scope>
    <source>
        <tissue evidence="9">Shoot tissue taken approximately 20 cm above the soil surface</tissue>
    </source>
</reference>
<evidence type="ECO:0000256" key="6">
    <source>
        <dbReference type="ARBA" id="ARBA00022801"/>
    </source>
</evidence>
<evidence type="ECO:0000256" key="5">
    <source>
        <dbReference type="ARBA" id="ARBA00022723"/>
    </source>
</evidence>
<keyword evidence="5" id="KW-0479">Metal-binding</keyword>
<reference evidence="9" key="2">
    <citation type="journal article" date="2015" name="Data Brief">
        <title>Shoot transcriptome of the giant reed, Arundo donax.</title>
        <authorList>
            <person name="Barrero R.A."/>
            <person name="Guerrero F.D."/>
            <person name="Moolhuijzen P."/>
            <person name="Goolsby J.A."/>
            <person name="Tidwell J."/>
            <person name="Bellgard S.E."/>
            <person name="Bellgard M.I."/>
        </authorList>
    </citation>
    <scope>NUCLEOTIDE SEQUENCE</scope>
    <source>
        <tissue evidence="9">Shoot tissue taken approximately 20 cm above the soil surface</tissue>
    </source>
</reference>
<dbReference type="PANTHER" id="PTHR22930">
    <property type="match status" value="1"/>
</dbReference>
<sequence>MVVPASKVVQHMGRHGYATQNVLAVCDFNMRFTFIVTGWPGSVHDMRVFNDTLRKYNDQFPHPPLGKFYLVDSGYPNQIGYLASYKGIKYHLFEFRNGPRPSGKETFNHLHSSLRNVIERSFGVLKMK</sequence>
<comment type="cofactor">
    <cofactor evidence="1">
        <name>a divalent metal cation</name>
        <dbReference type="ChEBI" id="CHEBI:60240"/>
    </cofactor>
</comment>
<dbReference type="GO" id="GO:0004518">
    <property type="term" value="F:nuclease activity"/>
    <property type="evidence" value="ECO:0007669"/>
    <property type="project" value="UniProtKB-KW"/>
</dbReference>
<dbReference type="GO" id="GO:0005634">
    <property type="term" value="C:nucleus"/>
    <property type="evidence" value="ECO:0007669"/>
    <property type="project" value="UniProtKB-SubCell"/>
</dbReference>
<name>A0A0A8XVL8_ARUDO</name>
<dbReference type="GO" id="GO:0016787">
    <property type="term" value="F:hydrolase activity"/>
    <property type="evidence" value="ECO:0007669"/>
    <property type="project" value="UniProtKB-KW"/>
</dbReference>
<dbReference type="PANTHER" id="PTHR22930:SF251">
    <property type="entry name" value="DDE TNP4 DOMAIN-CONTAINING PROTEIN"/>
    <property type="match status" value="1"/>
</dbReference>
<dbReference type="Pfam" id="PF13359">
    <property type="entry name" value="DDE_Tnp_4"/>
    <property type="match status" value="1"/>
</dbReference>
<evidence type="ECO:0000256" key="4">
    <source>
        <dbReference type="ARBA" id="ARBA00022722"/>
    </source>
</evidence>
<dbReference type="EMBL" id="GBRH01279974">
    <property type="protein sequence ID" value="JAD17921.1"/>
    <property type="molecule type" value="Transcribed_RNA"/>
</dbReference>
<dbReference type="AlphaFoldDB" id="A0A0A8XVL8"/>
<comment type="similarity">
    <text evidence="3">Belongs to the HARBI1 family.</text>
</comment>
<dbReference type="GO" id="GO:0046872">
    <property type="term" value="F:metal ion binding"/>
    <property type="evidence" value="ECO:0007669"/>
    <property type="project" value="UniProtKB-KW"/>
</dbReference>
<keyword evidence="7" id="KW-0539">Nucleus</keyword>
<feature type="domain" description="DDE Tnp4" evidence="8">
    <location>
        <begin position="13"/>
        <end position="127"/>
    </location>
</feature>
<organism evidence="9">
    <name type="scientific">Arundo donax</name>
    <name type="common">Giant reed</name>
    <name type="synonym">Donax arundinaceus</name>
    <dbReference type="NCBI Taxonomy" id="35708"/>
    <lineage>
        <taxon>Eukaryota</taxon>
        <taxon>Viridiplantae</taxon>
        <taxon>Streptophyta</taxon>
        <taxon>Embryophyta</taxon>
        <taxon>Tracheophyta</taxon>
        <taxon>Spermatophyta</taxon>
        <taxon>Magnoliopsida</taxon>
        <taxon>Liliopsida</taxon>
        <taxon>Poales</taxon>
        <taxon>Poaceae</taxon>
        <taxon>PACMAD clade</taxon>
        <taxon>Arundinoideae</taxon>
        <taxon>Arundineae</taxon>
        <taxon>Arundo</taxon>
    </lineage>
</organism>
<comment type="subcellular location">
    <subcellularLocation>
        <location evidence="2">Nucleus</location>
    </subcellularLocation>
</comment>
<keyword evidence="6" id="KW-0378">Hydrolase</keyword>
<keyword evidence="4" id="KW-0540">Nuclease</keyword>
<accession>A0A0A8XVL8</accession>